<accession>A0ABQ0CAI3</accession>
<proteinExistence type="predicted"/>
<sequence>MTGCSRTEAEELVRGRLKAVVGMKGMQALFFDPATLLDSLAPGRNAPRIVLTLANRRLQELLALPAQVVEDPESRLARVWASLTTPAQVARRRSEPWRPERILQVLRLYLLGNENPEDIDNALGLSLKEPPQAGRPARLWLVEPVFHPKAVIHALEQGVSWLKRHPGGQLTYVRDGRHAIPPYSKWPETNRLLRRFQEQGGRLMPLSAERIARWQAIGELYDAVRCGEITRIDAQNREQPVPVALLHDFLRLHFATEQNV</sequence>
<name>A0ABQ0CAI3_9PROT</name>
<comment type="caution">
    <text evidence="1">The sequence shown here is derived from an EMBL/GenBank/DDBJ whole genome shotgun (WGS) entry which is preliminary data.</text>
</comment>
<dbReference type="RefSeq" id="WP_420905587.1">
    <property type="nucleotide sequence ID" value="NZ_BAAFGK010000004.1"/>
</dbReference>
<protein>
    <submittedName>
        <fullName evidence="1">Uncharacterized protein</fullName>
    </submittedName>
</protein>
<reference evidence="1 2" key="2">
    <citation type="submission" date="2024-09" db="EMBL/GenBank/DDBJ databases">
        <title>Draft genome sequence of Candidatus Magnetaquicoccaceae bacterium FCR-1.</title>
        <authorList>
            <person name="Shimoshige H."/>
            <person name="Shimamura S."/>
            <person name="Taoka A."/>
            <person name="Kobayashi H."/>
            <person name="Maekawa T."/>
        </authorList>
    </citation>
    <scope>NUCLEOTIDE SEQUENCE [LARGE SCALE GENOMIC DNA]</scope>
    <source>
        <strain evidence="1 2">FCR-1</strain>
    </source>
</reference>
<gene>
    <name evidence="1" type="ORF">SIID45300_02235</name>
</gene>
<evidence type="ECO:0000313" key="1">
    <source>
        <dbReference type="EMBL" id="GAB0057901.1"/>
    </source>
</evidence>
<keyword evidence="2" id="KW-1185">Reference proteome</keyword>
<organism evidence="1 2">
    <name type="scientific">Candidatus Magnetaquiglobus chichijimensis</name>
    <dbReference type="NCBI Taxonomy" id="3141448"/>
    <lineage>
        <taxon>Bacteria</taxon>
        <taxon>Pseudomonadati</taxon>
        <taxon>Pseudomonadota</taxon>
        <taxon>Magnetococcia</taxon>
        <taxon>Magnetococcales</taxon>
        <taxon>Candidatus Magnetaquicoccaceae</taxon>
        <taxon>Candidatus Magnetaquiglobus</taxon>
    </lineage>
</organism>
<evidence type="ECO:0000313" key="2">
    <source>
        <dbReference type="Proteomes" id="UP001628193"/>
    </source>
</evidence>
<dbReference type="EMBL" id="BAAFGK010000004">
    <property type="protein sequence ID" value="GAB0057901.1"/>
    <property type="molecule type" value="Genomic_DNA"/>
</dbReference>
<dbReference type="Proteomes" id="UP001628193">
    <property type="component" value="Unassembled WGS sequence"/>
</dbReference>
<reference evidence="1 2" key="1">
    <citation type="submission" date="2024-05" db="EMBL/GenBank/DDBJ databases">
        <authorList>
            <consortium name="Candidatus Magnetaquicoccaceae bacterium FCR-1 genome sequencing consortium"/>
            <person name="Shimoshige H."/>
            <person name="Shimamura S."/>
            <person name="Taoka A."/>
            <person name="Kobayashi H."/>
            <person name="Maekawa T."/>
        </authorList>
    </citation>
    <scope>NUCLEOTIDE SEQUENCE [LARGE SCALE GENOMIC DNA]</scope>
    <source>
        <strain evidence="1 2">FCR-1</strain>
    </source>
</reference>